<protein>
    <submittedName>
        <fullName evidence="3">Tricarboxylate transport protein</fullName>
    </submittedName>
</protein>
<dbReference type="Pfam" id="PF07331">
    <property type="entry name" value="TctB"/>
    <property type="match status" value="1"/>
</dbReference>
<dbReference type="EMBL" id="JMPI01000006">
    <property type="protein sequence ID" value="KFC84630.1"/>
    <property type="molecule type" value="Genomic_DNA"/>
</dbReference>
<name>A0A085GLN5_9ENTR</name>
<evidence type="ECO:0000256" key="1">
    <source>
        <dbReference type="SAM" id="Phobius"/>
    </source>
</evidence>
<sequence length="155" mass="17460">MRTQNFFVGMFSLVLGIAIIFLSRNMPMFDENGILGERFWPYTLAWLFIGLGVIQWISIYLQRGTTDGEKADLSSYPVRKAYGVTVLMVIYAVALCYAGFIASSVILIPAIMWVMGERRPLFLAITTALIVLCIYVSFEVVFNSPLPESIFSESF</sequence>
<evidence type="ECO:0000259" key="2">
    <source>
        <dbReference type="Pfam" id="PF07331"/>
    </source>
</evidence>
<feature type="transmembrane region" description="Helical" evidence="1">
    <location>
        <begin position="81"/>
        <end position="114"/>
    </location>
</feature>
<dbReference type="STRING" id="1006004.GBAG_0159"/>
<feature type="transmembrane region" description="Helical" evidence="1">
    <location>
        <begin position="121"/>
        <end position="138"/>
    </location>
</feature>
<feature type="domain" description="DUF1468" evidence="2">
    <location>
        <begin position="8"/>
        <end position="147"/>
    </location>
</feature>
<keyword evidence="1" id="KW-0812">Transmembrane</keyword>
<gene>
    <name evidence="3" type="ORF">GBAG_0159</name>
</gene>
<keyword evidence="1" id="KW-1133">Transmembrane helix</keyword>
<reference evidence="3 4" key="1">
    <citation type="submission" date="2014-05" db="EMBL/GenBank/DDBJ databases">
        <title>ATOL: Assembling a taxonomically balanced genome-scale reconstruction of the evolutionary history of the Enterobacteriaceae.</title>
        <authorList>
            <person name="Plunkett G.III."/>
            <person name="Neeno-Eckwall E.C."/>
            <person name="Glasner J.D."/>
            <person name="Perna N.T."/>
        </authorList>
    </citation>
    <scope>NUCLEOTIDE SEQUENCE [LARGE SCALE GENOMIC DNA]</scope>
    <source>
        <strain evidence="3 4">ATCC 33320</strain>
    </source>
</reference>
<evidence type="ECO:0000313" key="3">
    <source>
        <dbReference type="EMBL" id="KFC84630.1"/>
    </source>
</evidence>
<keyword evidence="1" id="KW-0472">Membrane</keyword>
<dbReference type="OrthoDB" id="7915962at2"/>
<organism evidence="3 4">
    <name type="scientific">Buttiauxella agrestis ATCC 33320</name>
    <dbReference type="NCBI Taxonomy" id="1006004"/>
    <lineage>
        <taxon>Bacteria</taxon>
        <taxon>Pseudomonadati</taxon>
        <taxon>Pseudomonadota</taxon>
        <taxon>Gammaproteobacteria</taxon>
        <taxon>Enterobacterales</taxon>
        <taxon>Enterobacteriaceae</taxon>
        <taxon>Buttiauxella</taxon>
    </lineage>
</organism>
<feature type="transmembrane region" description="Helical" evidence="1">
    <location>
        <begin position="39"/>
        <end position="61"/>
    </location>
</feature>
<dbReference type="InterPro" id="IPR009936">
    <property type="entry name" value="DUF1468"/>
</dbReference>
<evidence type="ECO:0000313" key="4">
    <source>
        <dbReference type="Proteomes" id="UP000028653"/>
    </source>
</evidence>
<dbReference type="RefSeq" id="WP_034492456.1">
    <property type="nucleotide sequence ID" value="NZ_JMPI01000006.1"/>
</dbReference>
<proteinExistence type="predicted"/>
<dbReference type="AlphaFoldDB" id="A0A085GLN5"/>
<dbReference type="Proteomes" id="UP000028653">
    <property type="component" value="Unassembled WGS sequence"/>
</dbReference>
<comment type="caution">
    <text evidence="3">The sequence shown here is derived from an EMBL/GenBank/DDBJ whole genome shotgun (WGS) entry which is preliminary data.</text>
</comment>
<accession>A0A085GLN5</accession>
<keyword evidence="4" id="KW-1185">Reference proteome</keyword>
<feature type="transmembrane region" description="Helical" evidence="1">
    <location>
        <begin position="6"/>
        <end position="27"/>
    </location>
</feature>
<dbReference type="eggNOG" id="ENOG5031Q4P">
    <property type="taxonomic scope" value="Bacteria"/>
</dbReference>